<evidence type="ECO:0000259" key="6">
    <source>
        <dbReference type="Pfam" id="PF00933"/>
    </source>
</evidence>
<evidence type="ECO:0000256" key="3">
    <source>
        <dbReference type="ARBA" id="ARBA00012663"/>
    </source>
</evidence>
<dbReference type="InterPro" id="IPR036962">
    <property type="entry name" value="Glyco_hydro_3_N_sf"/>
</dbReference>
<dbReference type="PANTHER" id="PTHR30480">
    <property type="entry name" value="BETA-HEXOSAMINIDASE-RELATED"/>
    <property type="match status" value="1"/>
</dbReference>
<dbReference type="Gene3D" id="3.20.20.300">
    <property type="entry name" value="Glycoside hydrolase, family 3, N-terminal domain"/>
    <property type="match status" value="1"/>
</dbReference>
<proteinExistence type="inferred from homology"/>
<dbReference type="InterPro" id="IPR017853">
    <property type="entry name" value="GH"/>
</dbReference>
<dbReference type="InterPro" id="IPR050226">
    <property type="entry name" value="NagZ_Beta-hexosaminidase"/>
</dbReference>
<comment type="similarity">
    <text evidence="2">Belongs to the glycosyl hydrolase 3 family.</text>
</comment>
<dbReference type="PANTHER" id="PTHR30480:SF13">
    <property type="entry name" value="BETA-HEXOSAMINIDASE"/>
    <property type="match status" value="1"/>
</dbReference>
<evidence type="ECO:0000256" key="4">
    <source>
        <dbReference type="ARBA" id="ARBA00022801"/>
    </source>
</evidence>
<dbReference type="InterPro" id="IPR001764">
    <property type="entry name" value="Glyco_hydro_3_N"/>
</dbReference>
<feature type="domain" description="Glycoside hydrolase family 3 N-terminal" evidence="6">
    <location>
        <begin position="3"/>
        <end position="208"/>
    </location>
</feature>
<dbReference type="Proteomes" id="UP000264702">
    <property type="component" value="Unassembled WGS sequence"/>
</dbReference>
<evidence type="ECO:0000256" key="1">
    <source>
        <dbReference type="ARBA" id="ARBA00001231"/>
    </source>
</evidence>
<evidence type="ECO:0000256" key="5">
    <source>
        <dbReference type="ARBA" id="ARBA00023295"/>
    </source>
</evidence>
<protein>
    <recommendedName>
        <fullName evidence="3">beta-N-acetylhexosaminidase</fullName>
        <ecNumber evidence="3">3.2.1.52</ecNumber>
    </recommendedName>
</protein>
<keyword evidence="4 7" id="KW-0378">Hydrolase</keyword>
<evidence type="ECO:0000256" key="2">
    <source>
        <dbReference type="ARBA" id="ARBA00005336"/>
    </source>
</evidence>
<keyword evidence="8" id="KW-1185">Reference proteome</keyword>
<feature type="domain" description="Glycoside hydrolase family 3 N-terminal" evidence="6">
    <location>
        <begin position="244"/>
        <end position="365"/>
    </location>
</feature>
<evidence type="ECO:0000313" key="7">
    <source>
        <dbReference type="EMBL" id="RFU17298.1"/>
    </source>
</evidence>
<evidence type="ECO:0000313" key="8">
    <source>
        <dbReference type="Proteomes" id="UP000264702"/>
    </source>
</evidence>
<dbReference type="Pfam" id="PF00933">
    <property type="entry name" value="Glyco_hydro_3"/>
    <property type="match status" value="2"/>
</dbReference>
<accession>A0A372IQX5</accession>
<dbReference type="GO" id="GO:0004563">
    <property type="term" value="F:beta-N-acetylhexosaminidase activity"/>
    <property type="evidence" value="ECO:0007669"/>
    <property type="project" value="UniProtKB-EC"/>
</dbReference>
<comment type="catalytic activity">
    <reaction evidence="1">
        <text>Hydrolysis of terminal non-reducing N-acetyl-D-hexosamine residues in N-acetyl-beta-D-hexosaminides.</text>
        <dbReference type="EC" id="3.2.1.52"/>
    </reaction>
</comment>
<reference evidence="7 8" key="1">
    <citation type="submission" date="2018-08" db="EMBL/GenBank/DDBJ databases">
        <title>Acidipila sp. 4G-K13, an acidobacterium isolated from forest soil.</title>
        <authorList>
            <person name="Gao Z.-H."/>
            <person name="Qiu L.-H."/>
        </authorList>
    </citation>
    <scope>NUCLEOTIDE SEQUENCE [LARGE SCALE GENOMIC DNA]</scope>
    <source>
        <strain evidence="7 8">4G-K13</strain>
    </source>
</reference>
<gene>
    <name evidence="7" type="ORF">D0Y96_03785</name>
</gene>
<dbReference type="GO" id="GO:0009254">
    <property type="term" value="P:peptidoglycan turnover"/>
    <property type="evidence" value="ECO:0007669"/>
    <property type="project" value="TreeGrafter"/>
</dbReference>
<dbReference type="AlphaFoldDB" id="A0A372IQX5"/>
<organism evidence="7 8">
    <name type="scientific">Paracidobacterium acidisoli</name>
    <dbReference type="NCBI Taxonomy" id="2303751"/>
    <lineage>
        <taxon>Bacteria</taxon>
        <taxon>Pseudomonadati</taxon>
        <taxon>Acidobacteriota</taxon>
        <taxon>Terriglobia</taxon>
        <taxon>Terriglobales</taxon>
        <taxon>Acidobacteriaceae</taxon>
        <taxon>Paracidobacterium</taxon>
    </lineage>
</organism>
<keyword evidence="5" id="KW-0326">Glycosidase</keyword>
<dbReference type="EC" id="3.2.1.52" evidence="3"/>
<name>A0A372IQX5_9BACT</name>
<dbReference type="EMBL" id="QVQT01000002">
    <property type="protein sequence ID" value="RFU17298.1"/>
    <property type="molecule type" value="Genomic_DNA"/>
</dbReference>
<dbReference type="RefSeq" id="WP_117298045.1">
    <property type="nucleotide sequence ID" value="NZ_QVQT02000002.1"/>
</dbReference>
<comment type="caution">
    <text evidence="7">The sequence shown here is derived from an EMBL/GenBank/DDBJ whole genome shotgun (WGS) entry which is preliminary data.</text>
</comment>
<dbReference type="SUPFAM" id="SSF51445">
    <property type="entry name" value="(Trans)glycosidases"/>
    <property type="match status" value="1"/>
</dbReference>
<dbReference type="OrthoDB" id="9805821at2"/>
<sequence length="405" mass="44086">MNLREQVGQLIVAGVEGTSLSAADRAWMRAVRPGGVILFRRNIEAAAQVHALLRASAEAVDAAGAPLFRCIDAEGGLVDRFRDLIAPMPAPAEVFATGRTGLFKKHGRLIGAEARALGFNVAFAPVLDLALPESALVMRTRVVSADPAEVARYAGAFLDGLAAEKVLGCGKHFPGLGGGTLDSHEAMPEIHRSWEQMWEQDLAPYRALAKRLRPSARTARAPGTPVLHPSARTARAPGTPVLPFVMVAHAAYPDALNPRQKIQALGTRRSREFGASTSSFWIEGVLRRRMRFRGLVISDDMEMGGILTQASMEEAAVQAVLAGTDVIEICRDPVLVVRAWEALLGEAERSAAFRKRIHAAWHRVMAHKKQWLEERMPRHPSTAQMVRLRESVTRFAETVAKGETA</sequence>
<dbReference type="GO" id="GO:0005975">
    <property type="term" value="P:carbohydrate metabolic process"/>
    <property type="evidence" value="ECO:0007669"/>
    <property type="project" value="InterPro"/>
</dbReference>